<accession>A0A1H3FDZ0</accession>
<dbReference type="CDD" id="cd03801">
    <property type="entry name" value="GT4_PimA-like"/>
    <property type="match status" value="1"/>
</dbReference>
<reference evidence="6" key="1">
    <citation type="submission" date="2016-10" db="EMBL/GenBank/DDBJ databases">
        <authorList>
            <person name="Varghese N."/>
            <person name="Submissions S."/>
        </authorList>
    </citation>
    <scope>NUCLEOTIDE SEQUENCE [LARGE SCALE GENOMIC DNA]</scope>
    <source>
        <strain evidence="6">DC30,IBRC 10041,KCTC 4046</strain>
    </source>
</reference>
<evidence type="ECO:0000256" key="3">
    <source>
        <dbReference type="SAM" id="MobiDB-lite"/>
    </source>
</evidence>
<dbReference type="EMBL" id="FNPC01000002">
    <property type="protein sequence ID" value="SDX89201.1"/>
    <property type="molecule type" value="Genomic_DNA"/>
</dbReference>
<evidence type="ECO:0000313" key="5">
    <source>
        <dbReference type="EMBL" id="SDX89201.1"/>
    </source>
</evidence>
<organism evidence="5 6">
    <name type="scientific">Halopenitus persicus</name>
    <dbReference type="NCBI Taxonomy" id="1048396"/>
    <lineage>
        <taxon>Archaea</taxon>
        <taxon>Methanobacteriati</taxon>
        <taxon>Methanobacteriota</taxon>
        <taxon>Stenosarchaea group</taxon>
        <taxon>Halobacteria</taxon>
        <taxon>Halobacteriales</taxon>
        <taxon>Haloferacaceae</taxon>
        <taxon>Halopenitus</taxon>
    </lineage>
</organism>
<feature type="domain" description="Glycosyl transferase family 1" evidence="4">
    <location>
        <begin position="169"/>
        <end position="325"/>
    </location>
</feature>
<keyword evidence="1" id="KW-0328">Glycosyltransferase</keyword>
<dbReference type="SUPFAM" id="SSF53756">
    <property type="entry name" value="UDP-Glycosyltransferase/glycogen phosphorylase"/>
    <property type="match status" value="1"/>
</dbReference>
<gene>
    <name evidence="5" type="ORF">SAMN05216564_10210</name>
</gene>
<evidence type="ECO:0000259" key="4">
    <source>
        <dbReference type="Pfam" id="PF00534"/>
    </source>
</evidence>
<evidence type="ECO:0000256" key="1">
    <source>
        <dbReference type="ARBA" id="ARBA00022676"/>
    </source>
</evidence>
<dbReference type="Pfam" id="PF00534">
    <property type="entry name" value="Glycos_transf_1"/>
    <property type="match status" value="1"/>
</dbReference>
<feature type="compositionally biased region" description="Low complexity" evidence="3">
    <location>
        <begin position="355"/>
        <end position="386"/>
    </location>
</feature>
<evidence type="ECO:0000313" key="6">
    <source>
        <dbReference type="Proteomes" id="UP000199079"/>
    </source>
</evidence>
<evidence type="ECO:0000256" key="2">
    <source>
        <dbReference type="ARBA" id="ARBA00022679"/>
    </source>
</evidence>
<keyword evidence="6" id="KW-1185">Reference proteome</keyword>
<dbReference type="Gene3D" id="3.40.50.2000">
    <property type="entry name" value="Glycogen Phosphorylase B"/>
    <property type="match status" value="2"/>
</dbReference>
<name>A0A1H3FDZ0_9EURY</name>
<dbReference type="RefSeq" id="WP_092730789.1">
    <property type="nucleotide sequence ID" value="NZ_FNPC01000002.1"/>
</dbReference>
<dbReference type="Proteomes" id="UP000199079">
    <property type="component" value="Unassembled WGS sequence"/>
</dbReference>
<dbReference type="GO" id="GO:0016757">
    <property type="term" value="F:glycosyltransferase activity"/>
    <property type="evidence" value="ECO:0007669"/>
    <property type="project" value="UniProtKB-KW"/>
</dbReference>
<dbReference type="PANTHER" id="PTHR12526:SF510">
    <property type="entry name" value="D-INOSITOL 3-PHOSPHATE GLYCOSYLTRANSFERASE"/>
    <property type="match status" value="1"/>
</dbReference>
<dbReference type="OrthoDB" id="131038at2157"/>
<dbReference type="InterPro" id="IPR001296">
    <property type="entry name" value="Glyco_trans_1"/>
</dbReference>
<feature type="region of interest" description="Disordered" evidence="3">
    <location>
        <begin position="353"/>
        <end position="401"/>
    </location>
</feature>
<keyword evidence="2 5" id="KW-0808">Transferase</keyword>
<dbReference type="AlphaFoldDB" id="A0A1H3FDZ0"/>
<sequence>MHVGLVVYDGLDERSGGYRYDRQLVSYLRERGDDVEVIALPRRGTLGTARLAFSPSIRRALDRPFDVLLQDALCEDVLWHHNRRLTDPDSVVAIVHLLRSATVGTAPRSPWRWLERRYLRTVDGVVCPSAATRAATGTLAPTPAAVAYPAGRHEGRATDRATVRSRATDAPLTITFVGNVVPRKGVLTVLDALTDLAGDWRATIVGDLDADPAHARTVRRAVDRHDASSRIEILGGVSDDRLATVLAEAHVLAVPARRESFGMVYLEAMEYGTVPVATTVGGPPEFVVDGYNGRLVPPRDPAALRTALRGLLADRETLASLGEGALETARDHSTWGDSMGRVRRFLRSRVEDDVTAPPAVTAPAERVSGTAATRSAAAATRSAAAGRADESGDPDDGCRRR</sequence>
<dbReference type="PANTHER" id="PTHR12526">
    <property type="entry name" value="GLYCOSYLTRANSFERASE"/>
    <property type="match status" value="1"/>
</dbReference>
<protein>
    <submittedName>
        <fullName evidence="5">Glycosyltransferase involved in cell wall bisynthesis</fullName>
    </submittedName>
</protein>
<proteinExistence type="predicted"/>